<dbReference type="Pfam" id="PF00067">
    <property type="entry name" value="p450"/>
    <property type="match status" value="1"/>
</dbReference>
<comment type="similarity">
    <text evidence="2 6">Belongs to the cytochrome P450 family.</text>
</comment>
<protein>
    <recommendedName>
        <fullName evidence="9">Cytochrome P450</fullName>
    </recommendedName>
</protein>
<keyword evidence="4 5" id="KW-0408">Iron</keyword>
<keyword evidence="3 5" id="KW-0479">Metal-binding</keyword>
<dbReference type="GO" id="GO:0004497">
    <property type="term" value="F:monooxygenase activity"/>
    <property type="evidence" value="ECO:0007669"/>
    <property type="project" value="UniProtKB-KW"/>
</dbReference>
<keyword evidence="6" id="KW-0560">Oxidoreductase</keyword>
<comment type="cofactor">
    <cofactor evidence="1 5">
        <name>heme</name>
        <dbReference type="ChEBI" id="CHEBI:30413"/>
    </cofactor>
</comment>
<evidence type="ECO:0000256" key="1">
    <source>
        <dbReference type="ARBA" id="ARBA00001971"/>
    </source>
</evidence>
<evidence type="ECO:0008006" key="9">
    <source>
        <dbReference type="Google" id="ProtNLM"/>
    </source>
</evidence>
<dbReference type="AlphaFoldDB" id="A0A0C3GX26"/>
<dbReference type="PANTHER" id="PTHR24305">
    <property type="entry name" value="CYTOCHROME P450"/>
    <property type="match status" value="1"/>
</dbReference>
<feature type="non-terminal residue" evidence="7">
    <location>
        <position position="1"/>
    </location>
</feature>
<evidence type="ECO:0000313" key="7">
    <source>
        <dbReference type="EMBL" id="KIN00601.1"/>
    </source>
</evidence>
<feature type="binding site" description="axial binding residue" evidence="5">
    <location>
        <position position="420"/>
    </location>
    <ligand>
        <name>heme</name>
        <dbReference type="ChEBI" id="CHEBI:30413"/>
    </ligand>
    <ligandPart>
        <name>Fe</name>
        <dbReference type="ChEBI" id="CHEBI:18248"/>
    </ligandPart>
</feature>
<evidence type="ECO:0000256" key="6">
    <source>
        <dbReference type="RuleBase" id="RU000461"/>
    </source>
</evidence>
<dbReference type="Proteomes" id="UP000054321">
    <property type="component" value="Unassembled WGS sequence"/>
</dbReference>
<dbReference type="STRING" id="913774.A0A0C3GX26"/>
<dbReference type="GO" id="GO:0005506">
    <property type="term" value="F:iron ion binding"/>
    <property type="evidence" value="ECO:0007669"/>
    <property type="project" value="InterPro"/>
</dbReference>
<reference evidence="7 8" key="1">
    <citation type="submission" date="2014-04" db="EMBL/GenBank/DDBJ databases">
        <authorList>
            <consortium name="DOE Joint Genome Institute"/>
            <person name="Kuo A."/>
            <person name="Martino E."/>
            <person name="Perotto S."/>
            <person name="Kohler A."/>
            <person name="Nagy L.G."/>
            <person name="Floudas D."/>
            <person name="Copeland A."/>
            <person name="Barry K.W."/>
            <person name="Cichocki N."/>
            <person name="Veneault-Fourrey C."/>
            <person name="LaButti K."/>
            <person name="Lindquist E.A."/>
            <person name="Lipzen A."/>
            <person name="Lundell T."/>
            <person name="Morin E."/>
            <person name="Murat C."/>
            <person name="Sun H."/>
            <person name="Tunlid A."/>
            <person name="Henrissat B."/>
            <person name="Grigoriev I.V."/>
            <person name="Hibbett D.S."/>
            <person name="Martin F."/>
            <person name="Nordberg H.P."/>
            <person name="Cantor M.N."/>
            <person name="Hua S.X."/>
        </authorList>
    </citation>
    <scope>NUCLEOTIDE SEQUENCE [LARGE SCALE GENOMIC DNA]</scope>
    <source>
        <strain evidence="7 8">Zn</strain>
    </source>
</reference>
<dbReference type="HOGENOM" id="CLU_001570_14_0_1"/>
<organism evidence="7 8">
    <name type="scientific">Oidiodendron maius (strain Zn)</name>
    <dbReference type="NCBI Taxonomy" id="913774"/>
    <lineage>
        <taxon>Eukaryota</taxon>
        <taxon>Fungi</taxon>
        <taxon>Dikarya</taxon>
        <taxon>Ascomycota</taxon>
        <taxon>Pezizomycotina</taxon>
        <taxon>Leotiomycetes</taxon>
        <taxon>Leotiomycetes incertae sedis</taxon>
        <taxon>Myxotrichaceae</taxon>
        <taxon>Oidiodendron</taxon>
    </lineage>
</organism>
<sequence length="424" mass="47557">IGLIYLLYVREGTPLRKVPGPFLASFSKLWMVYKTREFKRHELDQELHKKYGSVVRIGPTYVSVSSPAALKTIYEIAGGSKDGLDLLPEKNMEKYRLQRRLMGPTYSSGQVKDYEAALDKAVSDNVAIMHEIAGKPENVDLWFNYFALGRLPLSNCHELQLIMLDCLSSATFSKSYGMIRKGHDDGSIAGVHDSWYFMHWAGFVPTFIKYRKIFLSFIARLSSPASSKGLPPMFSNETSVESLDLAAKVFQIEAAKPEWRDDWSVNMIMTNFGAGVETIAVSISEVIIQSISNPDVRSKIHAEIDKAKKENRISDPLKLGELQRELPYLHACIDEAMRLHNVIGVMLPRVVPDSGVTIGGYFIPGGTTIGINPWVLGRDKSLYGSDAEIFRPERWLEMTPEKRSSLEKYSMRFGTGARSCPGQS</sequence>
<dbReference type="OrthoDB" id="3934656at2759"/>
<proteinExistence type="inferred from homology"/>
<feature type="non-terminal residue" evidence="7">
    <location>
        <position position="424"/>
    </location>
</feature>
<evidence type="ECO:0000256" key="2">
    <source>
        <dbReference type="ARBA" id="ARBA00010617"/>
    </source>
</evidence>
<dbReference type="GO" id="GO:0016705">
    <property type="term" value="F:oxidoreductase activity, acting on paired donors, with incorporation or reduction of molecular oxygen"/>
    <property type="evidence" value="ECO:0007669"/>
    <property type="project" value="InterPro"/>
</dbReference>
<gene>
    <name evidence="7" type="ORF">OIDMADRAFT_86094</name>
</gene>
<dbReference type="InParanoid" id="A0A0C3GX26"/>
<dbReference type="PRINTS" id="PR00463">
    <property type="entry name" value="EP450I"/>
</dbReference>
<reference evidence="8" key="2">
    <citation type="submission" date="2015-01" db="EMBL/GenBank/DDBJ databases">
        <title>Evolutionary Origins and Diversification of the Mycorrhizal Mutualists.</title>
        <authorList>
            <consortium name="DOE Joint Genome Institute"/>
            <consortium name="Mycorrhizal Genomics Consortium"/>
            <person name="Kohler A."/>
            <person name="Kuo A."/>
            <person name="Nagy L.G."/>
            <person name="Floudas D."/>
            <person name="Copeland A."/>
            <person name="Barry K.W."/>
            <person name="Cichocki N."/>
            <person name="Veneault-Fourrey C."/>
            <person name="LaButti K."/>
            <person name="Lindquist E.A."/>
            <person name="Lipzen A."/>
            <person name="Lundell T."/>
            <person name="Morin E."/>
            <person name="Murat C."/>
            <person name="Riley R."/>
            <person name="Ohm R."/>
            <person name="Sun H."/>
            <person name="Tunlid A."/>
            <person name="Henrissat B."/>
            <person name="Grigoriev I.V."/>
            <person name="Hibbett D.S."/>
            <person name="Martin F."/>
        </authorList>
    </citation>
    <scope>NUCLEOTIDE SEQUENCE [LARGE SCALE GENOMIC DNA]</scope>
    <source>
        <strain evidence="8">Zn</strain>
    </source>
</reference>
<dbReference type="PRINTS" id="PR00385">
    <property type="entry name" value="P450"/>
</dbReference>
<dbReference type="InterPro" id="IPR036396">
    <property type="entry name" value="Cyt_P450_sf"/>
</dbReference>
<accession>A0A0C3GX26</accession>
<dbReference type="InterPro" id="IPR002401">
    <property type="entry name" value="Cyt_P450_E_grp-I"/>
</dbReference>
<evidence type="ECO:0000256" key="3">
    <source>
        <dbReference type="ARBA" id="ARBA00022723"/>
    </source>
</evidence>
<keyword evidence="5 6" id="KW-0349">Heme</keyword>
<keyword evidence="8" id="KW-1185">Reference proteome</keyword>
<evidence type="ECO:0000256" key="5">
    <source>
        <dbReference type="PIRSR" id="PIRSR602401-1"/>
    </source>
</evidence>
<dbReference type="GO" id="GO:0020037">
    <property type="term" value="F:heme binding"/>
    <property type="evidence" value="ECO:0007669"/>
    <property type="project" value="InterPro"/>
</dbReference>
<evidence type="ECO:0000256" key="4">
    <source>
        <dbReference type="ARBA" id="ARBA00023004"/>
    </source>
</evidence>
<dbReference type="InterPro" id="IPR001128">
    <property type="entry name" value="Cyt_P450"/>
</dbReference>
<keyword evidence="6" id="KW-0503">Monooxygenase</keyword>
<dbReference type="PANTHER" id="PTHR24305:SF232">
    <property type="entry name" value="P450, PUTATIVE (EUROFUNG)-RELATED"/>
    <property type="match status" value="1"/>
</dbReference>
<dbReference type="InterPro" id="IPR050121">
    <property type="entry name" value="Cytochrome_P450_monoxygenase"/>
</dbReference>
<dbReference type="Gene3D" id="1.10.630.10">
    <property type="entry name" value="Cytochrome P450"/>
    <property type="match status" value="1"/>
</dbReference>
<evidence type="ECO:0000313" key="8">
    <source>
        <dbReference type="Proteomes" id="UP000054321"/>
    </source>
</evidence>
<dbReference type="EMBL" id="KN832877">
    <property type="protein sequence ID" value="KIN00601.1"/>
    <property type="molecule type" value="Genomic_DNA"/>
</dbReference>
<name>A0A0C3GX26_OIDMZ</name>
<dbReference type="SUPFAM" id="SSF48264">
    <property type="entry name" value="Cytochrome P450"/>
    <property type="match status" value="1"/>
</dbReference>
<dbReference type="InterPro" id="IPR017972">
    <property type="entry name" value="Cyt_P450_CS"/>
</dbReference>
<dbReference type="PROSITE" id="PS00086">
    <property type="entry name" value="CYTOCHROME_P450"/>
    <property type="match status" value="1"/>
</dbReference>